<protein>
    <submittedName>
        <fullName evidence="2">Uncharacterized protein</fullName>
    </submittedName>
</protein>
<evidence type="ECO:0000313" key="2">
    <source>
        <dbReference type="EMBL" id="USQ78480.1"/>
    </source>
</evidence>
<sequence length="119" mass="12743">MSNPIASPDPHYQATGARAAIERASVPVLKRLALLPTWLPMVVIAALILGGAFLGGPLVEDGSVRMAGVLGLGLISLALLALFWLLYLSWPHLTAPLRLMRIAVLVLLLVIVLTQFVTR</sequence>
<keyword evidence="1" id="KW-0812">Transmembrane</keyword>
<keyword evidence="3" id="KW-1185">Reference proteome</keyword>
<dbReference type="EMBL" id="CP099489">
    <property type="protein sequence ID" value="USQ78480.1"/>
    <property type="molecule type" value="Genomic_DNA"/>
</dbReference>
<keyword evidence="1" id="KW-0472">Membrane</keyword>
<evidence type="ECO:0000256" key="1">
    <source>
        <dbReference type="SAM" id="Phobius"/>
    </source>
</evidence>
<evidence type="ECO:0000313" key="3">
    <source>
        <dbReference type="Proteomes" id="UP001056455"/>
    </source>
</evidence>
<feature type="transmembrane region" description="Helical" evidence="1">
    <location>
        <begin position="66"/>
        <end position="87"/>
    </location>
</feature>
<organism evidence="2 3">
    <name type="scientific">Ornithinimicrobium faecis</name>
    <dbReference type="NCBI Taxonomy" id="2934158"/>
    <lineage>
        <taxon>Bacteria</taxon>
        <taxon>Bacillati</taxon>
        <taxon>Actinomycetota</taxon>
        <taxon>Actinomycetes</taxon>
        <taxon>Micrococcales</taxon>
        <taxon>Ornithinimicrobiaceae</taxon>
        <taxon>Ornithinimicrobium</taxon>
    </lineage>
</organism>
<gene>
    <name evidence="2" type="ORF">NF556_12615</name>
</gene>
<feature type="transmembrane region" description="Helical" evidence="1">
    <location>
        <begin position="38"/>
        <end position="59"/>
    </location>
</feature>
<accession>A0ABY4YPQ8</accession>
<feature type="transmembrane region" description="Helical" evidence="1">
    <location>
        <begin position="99"/>
        <end position="118"/>
    </location>
</feature>
<proteinExistence type="predicted"/>
<dbReference type="RefSeq" id="WP_252591278.1">
    <property type="nucleotide sequence ID" value="NZ_CP099489.1"/>
</dbReference>
<keyword evidence="1" id="KW-1133">Transmembrane helix</keyword>
<reference evidence="2" key="1">
    <citation type="submission" date="2022-06" db="EMBL/GenBank/DDBJ databases">
        <title>Ornithinimicrobium HY1793.</title>
        <authorList>
            <person name="Huang Y."/>
        </authorList>
    </citation>
    <scope>NUCLEOTIDE SEQUENCE</scope>
    <source>
        <strain evidence="2">HY1793</strain>
    </source>
</reference>
<name>A0ABY4YPQ8_9MICO</name>
<dbReference type="Proteomes" id="UP001056455">
    <property type="component" value="Chromosome"/>
</dbReference>